<evidence type="ECO:0000259" key="2">
    <source>
        <dbReference type="Pfam" id="PF03432"/>
    </source>
</evidence>
<gene>
    <name evidence="3" type="ORF">HNR46_003955</name>
</gene>
<dbReference type="RefSeq" id="WP_184021937.1">
    <property type="nucleotide sequence ID" value="NZ_JACHFD010000032.1"/>
</dbReference>
<dbReference type="Proteomes" id="UP000557717">
    <property type="component" value="Unassembled WGS sequence"/>
</dbReference>
<sequence>MVPFITKGGASFERAWRYFCHDKRASTSERVEWIEFRNLMTDDPARAWRMMEYTRQSAERLKARAGKRRGGKRVTHPCFSYSLSWHPDERPSREEMVSAAEDSLKRLGLEEHQAMIVCHTDEPHAHVHLVVNRHHPLTGMAATLSHSKRKLSRFASKYERRQGTIRCPRREENRRMLSSNRRKSDRRPEIGEAWAASADGPEFVDRLMRHGYTVADGGGRIVLVDPDGEIVNPLRHLPGVRAKDFRQVIEEAFSDGLPSAASLLKSNGFYYKKNSHLNSVMERKVT</sequence>
<keyword evidence="4" id="KW-1185">Reference proteome</keyword>
<organism evidence="3 4">
    <name type="scientific">Haloferula luteola</name>
    <dbReference type="NCBI Taxonomy" id="595692"/>
    <lineage>
        <taxon>Bacteria</taxon>
        <taxon>Pseudomonadati</taxon>
        <taxon>Verrucomicrobiota</taxon>
        <taxon>Verrucomicrobiia</taxon>
        <taxon>Verrucomicrobiales</taxon>
        <taxon>Verrucomicrobiaceae</taxon>
        <taxon>Haloferula</taxon>
    </lineage>
</organism>
<dbReference type="InterPro" id="IPR005094">
    <property type="entry name" value="Endonuclease_MobA/VirD2"/>
</dbReference>
<reference evidence="3 4" key="1">
    <citation type="submission" date="2020-08" db="EMBL/GenBank/DDBJ databases">
        <title>Genomic Encyclopedia of Type Strains, Phase IV (KMG-IV): sequencing the most valuable type-strain genomes for metagenomic binning, comparative biology and taxonomic classification.</title>
        <authorList>
            <person name="Goeker M."/>
        </authorList>
    </citation>
    <scope>NUCLEOTIDE SEQUENCE [LARGE SCALE GENOMIC DNA]</scope>
    <source>
        <strain evidence="3 4">YC6886</strain>
    </source>
</reference>
<feature type="region of interest" description="Disordered" evidence="1">
    <location>
        <begin position="169"/>
        <end position="188"/>
    </location>
</feature>
<feature type="domain" description="MobA/VirD2-like nuclease" evidence="2">
    <location>
        <begin position="27"/>
        <end position="163"/>
    </location>
</feature>
<proteinExistence type="predicted"/>
<dbReference type="AlphaFoldDB" id="A0A840VDV9"/>
<accession>A0A840VDV9</accession>
<evidence type="ECO:0000313" key="4">
    <source>
        <dbReference type="Proteomes" id="UP000557717"/>
    </source>
</evidence>
<protein>
    <recommendedName>
        <fullName evidence="2">MobA/VirD2-like nuclease domain-containing protein</fullName>
    </recommendedName>
</protein>
<evidence type="ECO:0000313" key="3">
    <source>
        <dbReference type="EMBL" id="MBB5353694.1"/>
    </source>
</evidence>
<dbReference type="EMBL" id="JACHFD010000032">
    <property type="protein sequence ID" value="MBB5353694.1"/>
    <property type="molecule type" value="Genomic_DNA"/>
</dbReference>
<evidence type="ECO:0000256" key="1">
    <source>
        <dbReference type="SAM" id="MobiDB-lite"/>
    </source>
</evidence>
<dbReference type="Pfam" id="PF03432">
    <property type="entry name" value="Relaxase"/>
    <property type="match status" value="1"/>
</dbReference>
<name>A0A840VDV9_9BACT</name>
<comment type="caution">
    <text evidence="3">The sequence shown here is derived from an EMBL/GenBank/DDBJ whole genome shotgun (WGS) entry which is preliminary data.</text>
</comment>